<proteinExistence type="predicted"/>
<reference evidence="2 3" key="1">
    <citation type="submission" date="2016-10" db="EMBL/GenBank/DDBJ databases">
        <authorList>
            <person name="Varghese N."/>
            <person name="Submissions S."/>
        </authorList>
    </citation>
    <scope>NUCLEOTIDE SEQUENCE [LARGE SCALE GENOMIC DNA]</scope>
    <source>
        <strain evidence="2 3">CGMCC 1.7734</strain>
    </source>
</reference>
<keyword evidence="1" id="KW-0472">Membrane</keyword>
<protein>
    <submittedName>
        <fullName evidence="2">Uncharacterized protein</fullName>
    </submittedName>
</protein>
<evidence type="ECO:0000313" key="3">
    <source>
        <dbReference type="Proteomes" id="UP000198733"/>
    </source>
</evidence>
<sequence length="36" mass="4054">MTIITALLTIAAVLYIASIVLFRIEYVKKKRSVEGE</sequence>
<dbReference type="Proteomes" id="UP000198733">
    <property type="component" value="Unassembled WGS sequence"/>
</dbReference>
<comment type="caution">
    <text evidence="2">The sequence shown here is derived from an EMBL/GenBank/DDBJ whole genome shotgun (WGS) entry which is preliminary data.</text>
</comment>
<gene>
    <name evidence="2" type="ORF">SAMN05216232_0202</name>
</gene>
<keyword evidence="1" id="KW-1133">Transmembrane helix</keyword>
<dbReference type="EMBL" id="FOEH01000001">
    <property type="protein sequence ID" value="SEP57290.1"/>
    <property type="molecule type" value="Genomic_DNA"/>
</dbReference>
<organism evidence="2 3">
    <name type="scientific">Virgibacillus subterraneus</name>
    <dbReference type="NCBI Taxonomy" id="621109"/>
    <lineage>
        <taxon>Bacteria</taxon>
        <taxon>Bacillati</taxon>
        <taxon>Bacillota</taxon>
        <taxon>Bacilli</taxon>
        <taxon>Bacillales</taxon>
        <taxon>Bacillaceae</taxon>
        <taxon>Virgibacillus</taxon>
    </lineage>
</organism>
<evidence type="ECO:0000256" key="1">
    <source>
        <dbReference type="SAM" id="Phobius"/>
    </source>
</evidence>
<keyword evidence="1" id="KW-0812">Transmembrane</keyword>
<evidence type="ECO:0000313" key="2">
    <source>
        <dbReference type="EMBL" id="SEP57290.1"/>
    </source>
</evidence>
<keyword evidence="3" id="KW-1185">Reference proteome</keyword>
<feature type="transmembrane region" description="Helical" evidence="1">
    <location>
        <begin position="6"/>
        <end position="24"/>
    </location>
</feature>
<accession>A0A1H8YYL1</accession>
<name>A0A1H8YYL1_9BACI</name>